<proteinExistence type="predicted"/>
<dbReference type="AlphaFoldDB" id="A0A6C0JZ34"/>
<dbReference type="Gene3D" id="3.40.1050.10">
    <property type="entry name" value="Carbonic anhydrase"/>
    <property type="match status" value="1"/>
</dbReference>
<dbReference type="InterPro" id="IPR036874">
    <property type="entry name" value="Carbonic_anhydrase_sf"/>
</dbReference>
<dbReference type="GO" id="GO:0008270">
    <property type="term" value="F:zinc ion binding"/>
    <property type="evidence" value="ECO:0007669"/>
    <property type="project" value="InterPro"/>
</dbReference>
<sequence length="454" mass="48896">MASSNNQRGTRNMSAGDWIRLKRIRGSALLPNSTFQIQPIVGIPPNNENSNTFVLACIDPRFTAALEDYLLNTLVGSYDLFVLAGSALGGNLTGHGSGIGLCSVVSTGNNWQTALLEHIQVAITLHDVQQILIVDHLDCGAYGACGGTDTSTGHNAQFTTLLGLIDAHTFYTNAGSTATGSAIFGSNIFGYYFDHPSGSTTALTTYTGNVVSTQHFPNTSGASVLVLGCIDPRFLEMMSWFLLNYKEVKFNYDLFILAGSSLGANQSYTSYPTLRASTSKGSYPGGIQLDGTHYLGVNWGPTLFDHIAVAKQLHQITEVWVFDHLDCGAYKAIQNIPTDLDIGLHTTELRKLQGFIGTRHSDLSFKGFVMDTNGLIVNVVDDGKGIDVPLRTFGSSRIRNPSSDITDQKAFQASDYTTQVGKSIVGTRLCDCSTFDPIKHNPLATLCTYQKGGS</sequence>
<organism evidence="1">
    <name type="scientific">viral metagenome</name>
    <dbReference type="NCBI Taxonomy" id="1070528"/>
    <lineage>
        <taxon>unclassified sequences</taxon>
        <taxon>metagenomes</taxon>
        <taxon>organismal metagenomes</taxon>
    </lineage>
</organism>
<dbReference type="GO" id="GO:0004089">
    <property type="term" value="F:carbonate dehydratase activity"/>
    <property type="evidence" value="ECO:0007669"/>
    <property type="project" value="InterPro"/>
</dbReference>
<protein>
    <submittedName>
        <fullName evidence="1">Uncharacterized protein</fullName>
    </submittedName>
</protein>
<evidence type="ECO:0000313" key="1">
    <source>
        <dbReference type="EMBL" id="QHU09960.1"/>
    </source>
</evidence>
<dbReference type="SUPFAM" id="SSF53056">
    <property type="entry name" value="beta-carbonic anhydrase, cab"/>
    <property type="match status" value="2"/>
</dbReference>
<reference evidence="1" key="1">
    <citation type="journal article" date="2020" name="Nature">
        <title>Giant virus diversity and host interactions through global metagenomics.</title>
        <authorList>
            <person name="Schulz F."/>
            <person name="Roux S."/>
            <person name="Paez-Espino D."/>
            <person name="Jungbluth S."/>
            <person name="Walsh D.A."/>
            <person name="Denef V.J."/>
            <person name="McMahon K.D."/>
            <person name="Konstantinidis K.T."/>
            <person name="Eloe-Fadrosh E.A."/>
            <person name="Kyrpides N.C."/>
            <person name="Woyke T."/>
        </authorList>
    </citation>
    <scope>NUCLEOTIDE SEQUENCE</scope>
    <source>
        <strain evidence="1">GVMAG-S-1101164-164</strain>
    </source>
</reference>
<name>A0A6C0JZ34_9ZZZZ</name>
<dbReference type="EMBL" id="MN740748">
    <property type="protein sequence ID" value="QHU09960.1"/>
    <property type="molecule type" value="Genomic_DNA"/>
</dbReference>
<accession>A0A6C0JZ34</accession>